<sequence length="75" mass="9071">MYSQEKEEFFHTQLVKYGVDYQRAAQVAHILASGKPDELLSEKEIQIAEEVCREWLRQYERYKHLTSLLRENKRL</sequence>
<dbReference type="Proteomes" id="UP000235081">
    <property type="component" value="Unassembled WGS sequence"/>
</dbReference>
<evidence type="ECO:0000313" key="1">
    <source>
        <dbReference type="EMBL" id="PMB24901.1"/>
    </source>
</evidence>
<comment type="caution">
    <text evidence="1">The sequence shown here is derived from an EMBL/GenBank/DDBJ whole genome shotgun (WGS) entry which is preliminary data.</text>
</comment>
<dbReference type="RefSeq" id="WP_102180965.1">
    <property type="nucleotide sequence ID" value="NZ_NMQE01000185.1"/>
</dbReference>
<gene>
    <name evidence="1" type="ORF">CEN46_06840</name>
</gene>
<proteinExistence type="predicted"/>
<reference evidence="1 2" key="1">
    <citation type="submission" date="2017-07" db="EMBL/GenBank/DDBJ databases">
        <title>Genomes of Fischerella (Mastigocladus) sp. strains.</title>
        <authorList>
            <person name="Miller S.R."/>
        </authorList>
    </citation>
    <scope>NUCLEOTIDE SEQUENCE [LARGE SCALE GENOMIC DNA]</scope>
    <source>
        <strain evidence="1 2">CCMEE 5318</strain>
    </source>
</reference>
<accession>A0A2N6LK06</accession>
<name>A0A2N6LK06_9CYAN</name>
<dbReference type="AlphaFoldDB" id="A0A2N6LK06"/>
<dbReference type="EMBL" id="NMQE01000185">
    <property type="protein sequence ID" value="PMB24901.1"/>
    <property type="molecule type" value="Genomic_DNA"/>
</dbReference>
<organism evidence="1 2">
    <name type="scientific">Fischerella thermalis CCMEE 5318</name>
    <dbReference type="NCBI Taxonomy" id="2019666"/>
    <lineage>
        <taxon>Bacteria</taxon>
        <taxon>Bacillati</taxon>
        <taxon>Cyanobacteriota</taxon>
        <taxon>Cyanophyceae</taxon>
        <taxon>Nostocales</taxon>
        <taxon>Hapalosiphonaceae</taxon>
        <taxon>Fischerella</taxon>
    </lineage>
</organism>
<evidence type="ECO:0000313" key="2">
    <source>
        <dbReference type="Proteomes" id="UP000235081"/>
    </source>
</evidence>
<protein>
    <submittedName>
        <fullName evidence="1">Uncharacterized protein</fullName>
    </submittedName>
</protein>